<dbReference type="EMBL" id="BNJQ01000011">
    <property type="protein sequence ID" value="GHP05717.1"/>
    <property type="molecule type" value="Genomic_DNA"/>
</dbReference>
<keyword evidence="3" id="KW-1185">Reference proteome</keyword>
<evidence type="ECO:0000313" key="2">
    <source>
        <dbReference type="EMBL" id="GHP05717.1"/>
    </source>
</evidence>
<name>A0A830HL36_9CHLO</name>
<evidence type="ECO:0000256" key="1">
    <source>
        <dbReference type="SAM" id="MobiDB-lite"/>
    </source>
</evidence>
<proteinExistence type="predicted"/>
<feature type="region of interest" description="Disordered" evidence="1">
    <location>
        <begin position="165"/>
        <end position="222"/>
    </location>
</feature>
<dbReference type="AlphaFoldDB" id="A0A830HL36"/>
<gene>
    <name evidence="2" type="ORF">PPROV_000446700</name>
</gene>
<sequence>MSGEDFEPWVPSHITPVAPYPGPTTHAFDNDPSVFNNDLDGWSFDMSFADEDEDATQAAAVPASTAAANMAANVDAAIAALNELSYDSADSDVSNDDTWSMPAALDPAAMFRASAQQLRTRTPRHGYDGLAGRRVHWEEATEILQLFQAKTRDNGSTWGKKFLRHRRRSGHRPPEKAQLPKAKELAWMSPEPPEPPEPRARPVRGVSTRVEPPPQRASRVASVAMASRAARNEARKARMAPMAPLRLRMNAMRSSFSPPRGSMAQATPRAPLGTRGGVRKWFHQSRRSVGVRIQWVEKALPTTTAGSSAPTVAQPAHQAGYLGTVTPPSIPYEQWRAGYDNACEEARRSAAAAAAAASAVASTPTSEVEKSIATYVQAAYGLSSRSAMSAAQKFFRDTQVAEKLRLACMGGR</sequence>
<reference evidence="2" key="1">
    <citation type="submission" date="2020-10" db="EMBL/GenBank/DDBJ databases">
        <title>Unveiling of a novel bifunctional photoreceptor, Dualchrome1, isolated from a cosmopolitan green alga.</title>
        <authorList>
            <person name="Suzuki S."/>
            <person name="Kawachi M."/>
        </authorList>
    </citation>
    <scope>NUCLEOTIDE SEQUENCE</scope>
    <source>
        <strain evidence="2">NIES 2893</strain>
    </source>
</reference>
<dbReference type="Proteomes" id="UP000660262">
    <property type="component" value="Unassembled WGS sequence"/>
</dbReference>
<accession>A0A830HL36</accession>
<comment type="caution">
    <text evidence="2">The sequence shown here is derived from an EMBL/GenBank/DDBJ whole genome shotgun (WGS) entry which is preliminary data.</text>
</comment>
<evidence type="ECO:0000313" key="3">
    <source>
        <dbReference type="Proteomes" id="UP000660262"/>
    </source>
</evidence>
<protein>
    <submittedName>
        <fullName evidence="2">Uncharacterized protein</fullName>
    </submittedName>
</protein>
<feature type="region of interest" description="Disordered" evidence="1">
    <location>
        <begin position="255"/>
        <end position="276"/>
    </location>
</feature>
<organism evidence="2 3">
    <name type="scientific">Pycnococcus provasolii</name>
    <dbReference type="NCBI Taxonomy" id="41880"/>
    <lineage>
        <taxon>Eukaryota</taxon>
        <taxon>Viridiplantae</taxon>
        <taxon>Chlorophyta</taxon>
        <taxon>Pseudoscourfieldiophyceae</taxon>
        <taxon>Pseudoscourfieldiales</taxon>
        <taxon>Pycnococcaceae</taxon>
        <taxon>Pycnococcus</taxon>
    </lineage>
</organism>